<dbReference type="OrthoDB" id="9811073at2"/>
<evidence type="ECO:0000313" key="4">
    <source>
        <dbReference type="Proteomes" id="UP000294662"/>
    </source>
</evidence>
<comment type="caution">
    <text evidence="3">The sequence shown here is derived from an EMBL/GenBank/DDBJ whole genome shotgun (WGS) entry which is preliminary data.</text>
</comment>
<dbReference type="Proteomes" id="UP000294662">
    <property type="component" value="Unassembled WGS sequence"/>
</dbReference>
<gene>
    <name evidence="3" type="ORF">E1B25_16885</name>
</gene>
<dbReference type="SUPFAM" id="SSF52540">
    <property type="entry name" value="P-loop containing nucleoside triphosphate hydrolases"/>
    <property type="match status" value="1"/>
</dbReference>
<evidence type="ECO:0000256" key="1">
    <source>
        <dbReference type="SAM" id="MobiDB-lite"/>
    </source>
</evidence>
<reference evidence="3 4" key="1">
    <citation type="submission" date="2019-03" db="EMBL/GenBank/DDBJ databases">
        <authorList>
            <person name="Zhang S."/>
        </authorList>
    </citation>
    <scope>NUCLEOTIDE SEQUENCE [LARGE SCALE GENOMIC DNA]</scope>
    <source>
        <strain evidence="3 4">S4J41</strain>
    </source>
</reference>
<dbReference type="Gene3D" id="3.40.50.300">
    <property type="entry name" value="P-loop containing nucleotide triphosphate hydrolases"/>
    <property type="match status" value="1"/>
</dbReference>
<evidence type="ECO:0000313" key="3">
    <source>
        <dbReference type="EMBL" id="TDE35630.1"/>
    </source>
</evidence>
<sequence>MSDTPPPTDQVQGAPHPRETPRLFGQDAAEQAFLTAFNSGRLHHGWLLTGPRGVGKATLAWRIARFLLATPDPQDGGLFAGPPPPETLQIDPDHPVAHRLLAGSDPGLAAITRSVNEKTGRMRDEIVVDDIRALNRFFGLSAADGGRRVVIVDCADEMNTSAANALLKMLEEPPARTTLLLISHRPSGLLPTIRSRCRTLRLGPLNPDDMRAALEQAGVALPGDATHLAALSAGSVGAALRLSALNGLALYTELIALLNSLPQLDRPRALALAETAAQRGGGERFDLLLDLIDTALARLARTGATGIAPTPEAANGESETLSRLSPDLPRARAWAEAASEITARSRHGRAVNLDPAALVLDTVFRMHKTATG</sequence>
<dbReference type="RefSeq" id="WP_132830705.1">
    <property type="nucleotide sequence ID" value="NZ_SMFP01000012.1"/>
</dbReference>
<feature type="region of interest" description="Disordered" evidence="1">
    <location>
        <begin position="306"/>
        <end position="325"/>
    </location>
</feature>
<feature type="region of interest" description="Disordered" evidence="1">
    <location>
        <begin position="1"/>
        <end position="21"/>
    </location>
</feature>
<name>A0A4R5EMK6_9RHOB</name>
<dbReference type="PANTHER" id="PTHR11669">
    <property type="entry name" value="REPLICATION FACTOR C / DNA POLYMERASE III GAMMA-TAU SUBUNIT"/>
    <property type="match status" value="1"/>
</dbReference>
<dbReference type="GO" id="GO:0006261">
    <property type="term" value="P:DNA-templated DNA replication"/>
    <property type="evidence" value="ECO:0007669"/>
    <property type="project" value="TreeGrafter"/>
</dbReference>
<proteinExistence type="predicted"/>
<dbReference type="NCBIfam" id="NF005677">
    <property type="entry name" value="PRK07471.1"/>
    <property type="match status" value="1"/>
</dbReference>
<organism evidence="3 4">
    <name type="scientific">Antarcticimicrobium sediminis</name>
    <dbReference type="NCBI Taxonomy" id="2546227"/>
    <lineage>
        <taxon>Bacteria</taxon>
        <taxon>Pseudomonadati</taxon>
        <taxon>Pseudomonadota</taxon>
        <taxon>Alphaproteobacteria</taxon>
        <taxon>Rhodobacterales</taxon>
        <taxon>Paracoccaceae</taxon>
        <taxon>Antarcticimicrobium</taxon>
    </lineage>
</organism>
<evidence type="ECO:0000259" key="2">
    <source>
        <dbReference type="SMART" id="SM00382"/>
    </source>
</evidence>
<accession>A0A4R5EMK6</accession>
<dbReference type="InterPro" id="IPR027417">
    <property type="entry name" value="P-loop_NTPase"/>
</dbReference>
<dbReference type="AlphaFoldDB" id="A0A4R5EMK6"/>
<protein>
    <submittedName>
        <fullName evidence="3">DNA polymerase III subunit delta</fullName>
        <ecNumber evidence="3">2.7.7.7</ecNumber>
    </submittedName>
</protein>
<dbReference type="EMBL" id="SMFP01000012">
    <property type="protein sequence ID" value="TDE35630.1"/>
    <property type="molecule type" value="Genomic_DNA"/>
</dbReference>
<keyword evidence="4" id="KW-1185">Reference proteome</keyword>
<dbReference type="Pfam" id="PF13177">
    <property type="entry name" value="DNA_pol3_delta2"/>
    <property type="match status" value="1"/>
</dbReference>
<dbReference type="EC" id="2.7.7.7" evidence="3"/>
<keyword evidence="3" id="KW-0548">Nucleotidyltransferase</keyword>
<dbReference type="GO" id="GO:0009360">
    <property type="term" value="C:DNA polymerase III complex"/>
    <property type="evidence" value="ECO:0007669"/>
    <property type="project" value="TreeGrafter"/>
</dbReference>
<dbReference type="InterPro" id="IPR003593">
    <property type="entry name" value="AAA+_ATPase"/>
</dbReference>
<feature type="domain" description="AAA+ ATPase" evidence="2">
    <location>
        <begin position="42"/>
        <end position="205"/>
    </location>
</feature>
<dbReference type="PANTHER" id="PTHR11669:SF8">
    <property type="entry name" value="DNA POLYMERASE III SUBUNIT DELTA"/>
    <property type="match status" value="1"/>
</dbReference>
<keyword evidence="3" id="KW-0808">Transferase</keyword>
<dbReference type="SMART" id="SM00382">
    <property type="entry name" value="AAA"/>
    <property type="match status" value="1"/>
</dbReference>
<dbReference type="GO" id="GO:0003887">
    <property type="term" value="F:DNA-directed DNA polymerase activity"/>
    <property type="evidence" value="ECO:0007669"/>
    <property type="project" value="UniProtKB-EC"/>
</dbReference>
<dbReference type="InterPro" id="IPR050238">
    <property type="entry name" value="DNA_Rep/Repair_Clamp_Loader"/>
</dbReference>